<evidence type="ECO:0000256" key="1">
    <source>
        <dbReference type="ARBA" id="ARBA00004496"/>
    </source>
</evidence>
<dbReference type="InterPro" id="IPR036565">
    <property type="entry name" value="Mur-like_cat_sf"/>
</dbReference>
<evidence type="ECO:0000256" key="5">
    <source>
        <dbReference type="ARBA" id="ARBA00022598"/>
    </source>
</evidence>
<evidence type="ECO:0000256" key="12">
    <source>
        <dbReference type="ARBA" id="ARBA00023316"/>
    </source>
</evidence>
<dbReference type="Pfam" id="PF08245">
    <property type="entry name" value="Mur_ligase_M"/>
    <property type="match status" value="1"/>
</dbReference>
<dbReference type="InterPro" id="IPR036615">
    <property type="entry name" value="Mur_ligase_C_dom_sf"/>
</dbReference>
<dbReference type="SUPFAM" id="SSF51984">
    <property type="entry name" value="MurCD N-terminal domain"/>
    <property type="match status" value="1"/>
</dbReference>
<comment type="function">
    <text evidence="14">Cell wall formation.</text>
</comment>
<dbReference type="PANTHER" id="PTHR43445">
    <property type="entry name" value="UDP-N-ACETYLMURAMATE--L-ALANINE LIGASE-RELATED"/>
    <property type="match status" value="1"/>
</dbReference>
<proteinExistence type="inferred from homology"/>
<evidence type="ECO:0000256" key="10">
    <source>
        <dbReference type="ARBA" id="ARBA00022984"/>
    </source>
</evidence>
<dbReference type="Proteomes" id="UP000239425">
    <property type="component" value="Unassembled WGS sequence"/>
</dbReference>
<keyword evidence="7 14" id="KW-0547">Nucleotide-binding</keyword>
<feature type="binding site" evidence="14">
    <location>
        <begin position="115"/>
        <end position="121"/>
    </location>
    <ligand>
        <name>ATP</name>
        <dbReference type="ChEBI" id="CHEBI:30616"/>
    </ligand>
</feature>
<dbReference type="PANTHER" id="PTHR43445:SF3">
    <property type="entry name" value="UDP-N-ACETYLMURAMATE--L-ALANINE LIGASE"/>
    <property type="match status" value="1"/>
</dbReference>
<evidence type="ECO:0000256" key="8">
    <source>
        <dbReference type="ARBA" id="ARBA00022840"/>
    </source>
</evidence>
<dbReference type="GO" id="GO:0005737">
    <property type="term" value="C:cytoplasm"/>
    <property type="evidence" value="ECO:0007669"/>
    <property type="project" value="UniProtKB-SubCell"/>
</dbReference>
<name>A0A2S5R7K0_9PROT</name>
<evidence type="ECO:0000313" key="18">
    <source>
        <dbReference type="EMBL" id="PPE03267.1"/>
    </source>
</evidence>
<evidence type="ECO:0000256" key="11">
    <source>
        <dbReference type="ARBA" id="ARBA00023306"/>
    </source>
</evidence>
<evidence type="ECO:0000256" key="4">
    <source>
        <dbReference type="ARBA" id="ARBA00022490"/>
    </source>
</evidence>
<evidence type="ECO:0000256" key="6">
    <source>
        <dbReference type="ARBA" id="ARBA00022618"/>
    </source>
</evidence>
<keyword evidence="10 14" id="KW-0573">Peptidoglycan synthesis</keyword>
<evidence type="ECO:0000256" key="13">
    <source>
        <dbReference type="ARBA" id="ARBA00047833"/>
    </source>
</evidence>
<dbReference type="GO" id="GO:0005524">
    <property type="term" value="F:ATP binding"/>
    <property type="evidence" value="ECO:0007669"/>
    <property type="project" value="UniProtKB-UniRule"/>
</dbReference>
<dbReference type="InterPro" id="IPR000713">
    <property type="entry name" value="Mur_ligase_N"/>
</dbReference>
<dbReference type="GO" id="GO:0051301">
    <property type="term" value="P:cell division"/>
    <property type="evidence" value="ECO:0007669"/>
    <property type="project" value="UniProtKB-KW"/>
</dbReference>
<dbReference type="SUPFAM" id="SSF53623">
    <property type="entry name" value="MurD-like peptide ligases, catalytic domain"/>
    <property type="match status" value="1"/>
</dbReference>
<keyword evidence="9 14" id="KW-0133">Cell shape</keyword>
<evidence type="ECO:0000256" key="7">
    <source>
        <dbReference type="ARBA" id="ARBA00022741"/>
    </source>
</evidence>
<evidence type="ECO:0000259" key="16">
    <source>
        <dbReference type="Pfam" id="PF02875"/>
    </source>
</evidence>
<dbReference type="GO" id="GO:0071555">
    <property type="term" value="P:cell wall organization"/>
    <property type="evidence" value="ECO:0007669"/>
    <property type="project" value="UniProtKB-KW"/>
</dbReference>
<evidence type="ECO:0000256" key="14">
    <source>
        <dbReference type="HAMAP-Rule" id="MF_00046"/>
    </source>
</evidence>
<sequence>MIKKKDKHIYFIGIGGIGMSALARISLEQGYQVSGSTLSGEESLLDSLEKLGAHLYRGHDAAYIPKDATYIVVSSSIPQDNVELVEAKKHNKVILHRSEFLDQIISGYQVIAVSGTHGKTTTTALIGHMLDVAGYDPLIVAGGIMPLYKSNVRQGHGPWAVVEADESDGTFLNLSRIDIAIVTNVEPEHMEFYGTEENLFSFFSKFLLKASQKRILGHLGTFCDGFIKQNHSIMNVVYGLQGTLRCKNVFPRAQGTQFDVHTEEPNSLVLEGLELRLQGIHNVYNALAAVAVAQALGIGVMEVRKAFSTFKSVQRRLTYTGSSHGVHILDDYAHHPTEIKAVLEALRCHNPKQKIFIIFQPHRYTRLHHLMDLFAESFGNADEVILLPVYSAGELPLEGVSSDVLFKKIQDFHKKVYIFSQWNLSLPDLCDHIVRFTTPEDLIVCCGAGDITHLAYALPEALESVFTEVKAAVNPALAWR</sequence>
<evidence type="ECO:0000259" key="17">
    <source>
        <dbReference type="Pfam" id="PF08245"/>
    </source>
</evidence>
<comment type="catalytic activity">
    <reaction evidence="13 14">
        <text>UDP-N-acetyl-alpha-D-muramate + L-alanine + ATP = UDP-N-acetyl-alpha-D-muramoyl-L-alanine + ADP + phosphate + H(+)</text>
        <dbReference type="Rhea" id="RHEA:23372"/>
        <dbReference type="ChEBI" id="CHEBI:15378"/>
        <dbReference type="ChEBI" id="CHEBI:30616"/>
        <dbReference type="ChEBI" id="CHEBI:43474"/>
        <dbReference type="ChEBI" id="CHEBI:57972"/>
        <dbReference type="ChEBI" id="CHEBI:70757"/>
        <dbReference type="ChEBI" id="CHEBI:83898"/>
        <dbReference type="ChEBI" id="CHEBI:456216"/>
        <dbReference type="EC" id="6.3.2.8"/>
    </reaction>
</comment>
<keyword evidence="4 14" id="KW-0963">Cytoplasm</keyword>
<dbReference type="Gene3D" id="3.40.1190.10">
    <property type="entry name" value="Mur-like, catalytic domain"/>
    <property type="match status" value="1"/>
</dbReference>
<feature type="domain" description="Mur ligase C-terminal" evidence="16">
    <location>
        <begin position="315"/>
        <end position="449"/>
    </location>
</feature>
<dbReference type="AlphaFoldDB" id="A0A2S5R7K0"/>
<keyword evidence="12 14" id="KW-0961">Cell wall biogenesis/degradation</keyword>
<organism evidence="18 19">
    <name type="scientific">Holospora curviuscula</name>
    <dbReference type="NCBI Taxonomy" id="1082868"/>
    <lineage>
        <taxon>Bacteria</taxon>
        <taxon>Pseudomonadati</taxon>
        <taxon>Pseudomonadota</taxon>
        <taxon>Alphaproteobacteria</taxon>
        <taxon>Holosporales</taxon>
        <taxon>Holosporaceae</taxon>
        <taxon>Holospora</taxon>
    </lineage>
</organism>
<keyword evidence="5 14" id="KW-0436">Ligase</keyword>
<evidence type="ECO:0000256" key="9">
    <source>
        <dbReference type="ARBA" id="ARBA00022960"/>
    </source>
</evidence>
<evidence type="ECO:0000259" key="15">
    <source>
        <dbReference type="Pfam" id="PF01225"/>
    </source>
</evidence>
<dbReference type="GO" id="GO:0008763">
    <property type="term" value="F:UDP-N-acetylmuramate-L-alanine ligase activity"/>
    <property type="evidence" value="ECO:0007669"/>
    <property type="project" value="UniProtKB-UniRule"/>
</dbReference>
<comment type="caution">
    <text evidence="18">The sequence shown here is derived from an EMBL/GenBank/DDBJ whole genome shotgun (WGS) entry which is preliminary data.</text>
</comment>
<dbReference type="RefSeq" id="WP_165780824.1">
    <property type="nucleotide sequence ID" value="NZ_PHHC01000121.1"/>
</dbReference>
<keyword evidence="19" id="KW-1185">Reference proteome</keyword>
<keyword evidence="11 14" id="KW-0131">Cell cycle</keyword>
<dbReference type="HAMAP" id="MF_00046">
    <property type="entry name" value="MurC"/>
    <property type="match status" value="1"/>
</dbReference>
<dbReference type="EMBL" id="PHHC01000121">
    <property type="protein sequence ID" value="PPE03267.1"/>
    <property type="molecule type" value="Genomic_DNA"/>
</dbReference>
<dbReference type="SUPFAM" id="SSF53244">
    <property type="entry name" value="MurD-like peptide ligases, peptide-binding domain"/>
    <property type="match status" value="1"/>
</dbReference>
<gene>
    <name evidence="14" type="primary">murC</name>
    <name evidence="18" type="ORF">HCUR_01288</name>
</gene>
<comment type="similarity">
    <text evidence="14">Belongs to the MurCDEF family.</text>
</comment>
<feature type="domain" description="Mur ligase N-terminal catalytic" evidence="15">
    <location>
        <begin position="8"/>
        <end position="108"/>
    </location>
</feature>
<evidence type="ECO:0000256" key="3">
    <source>
        <dbReference type="ARBA" id="ARBA00012211"/>
    </source>
</evidence>
<dbReference type="Gene3D" id="3.90.190.20">
    <property type="entry name" value="Mur ligase, C-terminal domain"/>
    <property type="match status" value="1"/>
</dbReference>
<dbReference type="GO" id="GO:0009252">
    <property type="term" value="P:peptidoglycan biosynthetic process"/>
    <property type="evidence" value="ECO:0007669"/>
    <property type="project" value="UniProtKB-UniRule"/>
</dbReference>
<comment type="pathway">
    <text evidence="2 14">Cell wall biogenesis; peptidoglycan biosynthesis.</text>
</comment>
<reference evidence="18 19" key="1">
    <citation type="submission" date="2017-11" db="EMBL/GenBank/DDBJ databases">
        <title>Comparative genomic analysis of Holospora spp., intranuclear symbionts of paramecia.</title>
        <authorList>
            <person name="Garushyants S.K."/>
            <person name="Beliavskaya A."/>
            <person name="Malko D.B."/>
            <person name="Logacheva M.D."/>
            <person name="Rautian M.S."/>
            <person name="Gelfand M.S."/>
        </authorList>
    </citation>
    <scope>NUCLEOTIDE SEQUENCE [LARGE SCALE GENOMIC DNA]</scope>
    <source>
        <strain evidence="19">02AZ16</strain>
    </source>
</reference>
<dbReference type="NCBIfam" id="TIGR01082">
    <property type="entry name" value="murC"/>
    <property type="match status" value="1"/>
</dbReference>
<accession>A0A2S5R7K0</accession>
<dbReference type="Gene3D" id="3.40.50.720">
    <property type="entry name" value="NAD(P)-binding Rossmann-like Domain"/>
    <property type="match status" value="1"/>
</dbReference>
<keyword evidence="8 14" id="KW-0067">ATP-binding</keyword>
<dbReference type="InterPro" id="IPR013221">
    <property type="entry name" value="Mur_ligase_cen"/>
</dbReference>
<keyword evidence="6 14" id="KW-0132">Cell division</keyword>
<comment type="subcellular location">
    <subcellularLocation>
        <location evidence="1 14">Cytoplasm</location>
    </subcellularLocation>
</comment>
<dbReference type="EC" id="6.3.2.8" evidence="3 14"/>
<dbReference type="UniPathway" id="UPA00219"/>
<evidence type="ECO:0000313" key="19">
    <source>
        <dbReference type="Proteomes" id="UP000239425"/>
    </source>
</evidence>
<feature type="domain" description="Mur ligase central" evidence="17">
    <location>
        <begin position="113"/>
        <end position="293"/>
    </location>
</feature>
<protein>
    <recommendedName>
        <fullName evidence="3 14">UDP-N-acetylmuramate--L-alanine ligase</fullName>
        <ecNumber evidence="3 14">6.3.2.8</ecNumber>
    </recommendedName>
    <alternativeName>
        <fullName evidence="14">UDP-N-acetylmuramoyl-L-alanine synthetase</fullName>
    </alternativeName>
</protein>
<dbReference type="InterPro" id="IPR005758">
    <property type="entry name" value="UDP-N-AcMur_Ala_ligase_MurC"/>
</dbReference>
<evidence type="ECO:0000256" key="2">
    <source>
        <dbReference type="ARBA" id="ARBA00004752"/>
    </source>
</evidence>
<dbReference type="InterPro" id="IPR050061">
    <property type="entry name" value="MurCDEF_pg_biosynth"/>
</dbReference>
<dbReference type="Pfam" id="PF02875">
    <property type="entry name" value="Mur_ligase_C"/>
    <property type="match status" value="1"/>
</dbReference>
<dbReference type="InterPro" id="IPR004101">
    <property type="entry name" value="Mur_ligase_C"/>
</dbReference>
<dbReference type="Pfam" id="PF01225">
    <property type="entry name" value="Mur_ligase"/>
    <property type="match status" value="1"/>
</dbReference>
<dbReference type="GO" id="GO:0008360">
    <property type="term" value="P:regulation of cell shape"/>
    <property type="evidence" value="ECO:0007669"/>
    <property type="project" value="UniProtKB-KW"/>
</dbReference>